<dbReference type="GO" id="GO:0009966">
    <property type="term" value="P:regulation of signal transduction"/>
    <property type="evidence" value="ECO:0007669"/>
    <property type="project" value="TreeGrafter"/>
</dbReference>
<feature type="binding site" evidence="9">
    <location>
        <position position="176"/>
    </location>
    <ligand>
        <name>ATP</name>
        <dbReference type="ChEBI" id="CHEBI:30616"/>
    </ligand>
</feature>
<evidence type="ECO:0000256" key="5">
    <source>
        <dbReference type="ARBA" id="ARBA00022741"/>
    </source>
</evidence>
<dbReference type="GO" id="GO:0005524">
    <property type="term" value="F:ATP binding"/>
    <property type="evidence" value="ECO:0007669"/>
    <property type="project" value="UniProtKB-UniRule"/>
</dbReference>
<dbReference type="SMART" id="SM00220">
    <property type="entry name" value="S_TKc"/>
    <property type="match status" value="1"/>
</dbReference>
<dbReference type="GO" id="GO:0050254">
    <property type="term" value="F:rhodopsin kinase activity"/>
    <property type="evidence" value="ECO:0007669"/>
    <property type="project" value="UniProtKB-ARBA"/>
</dbReference>
<dbReference type="PROSITE" id="PS00108">
    <property type="entry name" value="PROTEIN_KINASE_ST"/>
    <property type="match status" value="1"/>
</dbReference>
<keyword evidence="4 11" id="KW-0808">Transferase</keyword>
<dbReference type="GeneTree" id="ENSGT00940000164321"/>
<dbReference type="PRINTS" id="PR00717">
    <property type="entry name" value="GPCRKINASE"/>
</dbReference>
<dbReference type="FunFam" id="1.10.510.10:FF:000074">
    <property type="entry name" value="G protein-coupled receptor kinase"/>
    <property type="match status" value="1"/>
</dbReference>
<evidence type="ECO:0000256" key="2">
    <source>
        <dbReference type="ARBA" id="ARBA00022527"/>
    </source>
</evidence>
<dbReference type="PANTHER" id="PTHR24355">
    <property type="entry name" value="G PROTEIN-COUPLED RECEPTOR KINASE/RIBOSOMAL PROTEIN S6 KINASE"/>
    <property type="match status" value="1"/>
</dbReference>
<dbReference type="InterPro" id="IPR036305">
    <property type="entry name" value="RGS_sf"/>
</dbReference>
<evidence type="ECO:0000256" key="9">
    <source>
        <dbReference type="PROSITE-ProRule" id="PRU10141"/>
    </source>
</evidence>
<proteinExistence type="inferred from homology"/>
<evidence type="ECO:0000256" key="1">
    <source>
        <dbReference type="ARBA" id="ARBA00009793"/>
    </source>
</evidence>
<reference evidence="13" key="2">
    <citation type="submission" date="2025-09" db="UniProtKB">
        <authorList>
            <consortium name="Ensembl"/>
        </authorList>
    </citation>
    <scope>IDENTIFICATION</scope>
</reference>
<feature type="domain" description="Protein kinase" evidence="12">
    <location>
        <begin position="147"/>
        <end position="409"/>
    </location>
</feature>
<evidence type="ECO:0000256" key="3">
    <source>
        <dbReference type="ARBA" id="ARBA00022553"/>
    </source>
</evidence>
<organism evidence="13 14">
    <name type="scientific">Xiphophorus couchianus</name>
    <name type="common">Monterrey platyfish</name>
    <dbReference type="NCBI Taxonomy" id="32473"/>
    <lineage>
        <taxon>Eukaryota</taxon>
        <taxon>Metazoa</taxon>
        <taxon>Chordata</taxon>
        <taxon>Craniata</taxon>
        <taxon>Vertebrata</taxon>
        <taxon>Euteleostomi</taxon>
        <taxon>Actinopterygii</taxon>
        <taxon>Neopterygii</taxon>
        <taxon>Teleostei</taxon>
        <taxon>Neoteleostei</taxon>
        <taxon>Acanthomorphata</taxon>
        <taxon>Ovalentaria</taxon>
        <taxon>Atherinomorphae</taxon>
        <taxon>Cyprinodontiformes</taxon>
        <taxon>Poeciliidae</taxon>
        <taxon>Poeciliinae</taxon>
        <taxon>Xiphophorus</taxon>
    </lineage>
</organism>
<reference evidence="13" key="1">
    <citation type="submission" date="2025-08" db="UniProtKB">
        <authorList>
            <consortium name="Ensembl"/>
        </authorList>
    </citation>
    <scope>IDENTIFICATION</scope>
</reference>
<dbReference type="Proteomes" id="UP000261380">
    <property type="component" value="Unplaced"/>
</dbReference>
<dbReference type="GO" id="GO:0007165">
    <property type="term" value="P:signal transduction"/>
    <property type="evidence" value="ECO:0007669"/>
    <property type="project" value="InterPro"/>
</dbReference>
<dbReference type="EC" id="2.7.11.-" evidence="11"/>
<dbReference type="InterPro" id="IPR044926">
    <property type="entry name" value="RGS_subdomain_2"/>
</dbReference>
<dbReference type="AlphaFoldDB" id="A0A3B5MQ30"/>
<dbReference type="PROSITE" id="PS00107">
    <property type="entry name" value="PROTEIN_KINASE_ATP"/>
    <property type="match status" value="1"/>
</dbReference>
<dbReference type="GO" id="GO:0005737">
    <property type="term" value="C:cytoplasm"/>
    <property type="evidence" value="ECO:0007669"/>
    <property type="project" value="TreeGrafter"/>
</dbReference>
<dbReference type="SUPFAM" id="SSF48097">
    <property type="entry name" value="Regulator of G-protein signaling, RGS"/>
    <property type="match status" value="1"/>
</dbReference>
<dbReference type="InterPro" id="IPR011009">
    <property type="entry name" value="Kinase-like_dom_sf"/>
</dbReference>
<dbReference type="InterPro" id="IPR000719">
    <property type="entry name" value="Prot_kinase_dom"/>
</dbReference>
<evidence type="ECO:0000256" key="8">
    <source>
        <dbReference type="PIRSR" id="PIRSR600239-51"/>
    </source>
</evidence>
<dbReference type="PROSITE" id="PS50011">
    <property type="entry name" value="PROTEIN_KINASE_DOM"/>
    <property type="match status" value="1"/>
</dbReference>
<name>A0A3B5MQ30_9TELE</name>
<dbReference type="Pfam" id="PF00069">
    <property type="entry name" value="Pkinase"/>
    <property type="match status" value="1"/>
</dbReference>
<feature type="active site" description="Proton acceptor" evidence="8">
    <location>
        <position position="272"/>
    </location>
</feature>
<dbReference type="Gene3D" id="3.30.200.20">
    <property type="entry name" value="Phosphorylase Kinase, domain 1"/>
    <property type="match status" value="1"/>
</dbReference>
<evidence type="ECO:0000313" key="13">
    <source>
        <dbReference type="Ensembl" id="ENSXCOP00000023286.1"/>
    </source>
</evidence>
<evidence type="ECO:0000313" key="14">
    <source>
        <dbReference type="Proteomes" id="UP000261380"/>
    </source>
</evidence>
<dbReference type="Gene3D" id="1.10.167.10">
    <property type="entry name" value="Regulator of G-protein Signalling 4, domain 2"/>
    <property type="match status" value="1"/>
</dbReference>
<keyword evidence="6 11" id="KW-0418">Kinase</keyword>
<comment type="similarity">
    <text evidence="1 11">Belongs to the protein kinase superfamily. AGC Ser/Thr protein kinase family. GPRK subfamily.</text>
</comment>
<dbReference type="InterPro" id="IPR017441">
    <property type="entry name" value="Protein_kinase_ATP_BS"/>
</dbReference>
<evidence type="ECO:0000256" key="11">
    <source>
        <dbReference type="RuleBase" id="RU000308"/>
    </source>
</evidence>
<dbReference type="CDD" id="cd05605">
    <property type="entry name" value="STKc_GRK4_like"/>
    <property type="match status" value="1"/>
</dbReference>
<evidence type="ECO:0000259" key="12">
    <source>
        <dbReference type="PROSITE" id="PS50011"/>
    </source>
</evidence>
<evidence type="ECO:0000256" key="7">
    <source>
        <dbReference type="ARBA" id="ARBA00022840"/>
    </source>
</evidence>
<evidence type="ECO:0000256" key="10">
    <source>
        <dbReference type="RuleBase" id="RU000304"/>
    </source>
</evidence>
<accession>A0A3B5MQ30</accession>
<dbReference type="InterPro" id="IPR008271">
    <property type="entry name" value="Ser/Thr_kinase_AS"/>
</dbReference>
<keyword evidence="2 10" id="KW-0723">Serine/threonine-protein kinase</keyword>
<protein>
    <recommendedName>
        <fullName evidence="11">G protein-coupled receptor kinase</fullName>
        <ecNumber evidence="11">2.7.11.-</ecNumber>
    </recommendedName>
</protein>
<dbReference type="Gene3D" id="1.10.510.10">
    <property type="entry name" value="Transferase(Phosphotransferase) domain 1"/>
    <property type="match status" value="1"/>
</dbReference>
<keyword evidence="7 9" id="KW-0067">ATP-binding</keyword>
<evidence type="ECO:0000256" key="4">
    <source>
        <dbReference type="ARBA" id="ARBA00022679"/>
    </source>
</evidence>
<keyword evidence="14" id="KW-1185">Reference proteome</keyword>
<dbReference type="PANTHER" id="PTHR24355:SF26">
    <property type="entry name" value="G PROTEIN-COUPLED RECEPTOR KINASE"/>
    <property type="match status" value="1"/>
</dbReference>
<evidence type="ECO:0000256" key="6">
    <source>
        <dbReference type="ARBA" id="ARBA00022777"/>
    </source>
</evidence>
<sequence length="441" mass="51525">MDIDNMVQNSALVRAREGGGNKGRSWRWKEMLRFPHISECRELAKTIERDYYDLCVYQPIGKKLFHLYCLTRPELSCFSFFFYNFLCVPQANQCVPSLANMHLFYPFRFLHEYLSQEPFTQYQFSMHFDRFLQWKHLERRPITKYNFREYRLLGKGGFGEVWASQVRATGMMYACKKLEKTHVKKWQGEHMALNEKELLEEVDSRFVVNLAYAYETKHSLCMVLTMMSGGDLRFHIHNMGKPGLTMDRVYFYAAEVCCGLIHLHQKSIVYRDLKPENILLDDKGHIRISDLGLAVKLEDGDLVQGRVGTLYYMAPEVISKEKYNMSPDWWGLGCLIYEMIAGKSPFRDKSERPKSSEMEKRIISKTVEYNEKFSTDAVDICNGLLNRNPKHRLGCQGLGGKEVKTHPFFRQINFRMLEGGLVEPSFKPDVILIASFSCWQS</sequence>
<dbReference type="InterPro" id="IPR000239">
    <property type="entry name" value="GPCR_kinase"/>
</dbReference>
<dbReference type="SUPFAM" id="SSF56112">
    <property type="entry name" value="Protein kinase-like (PK-like)"/>
    <property type="match status" value="1"/>
</dbReference>
<keyword evidence="3" id="KW-0597">Phosphoprotein</keyword>
<dbReference type="Ensembl" id="ENSXCOT00000023565.1">
    <property type="protein sequence ID" value="ENSXCOP00000023286.1"/>
    <property type="gene ID" value="ENSXCOG00000017344.1"/>
</dbReference>
<keyword evidence="5 9" id="KW-0547">Nucleotide-binding</keyword>